<dbReference type="Gene3D" id="2.40.30.100">
    <property type="entry name" value="AF2212/PG0164-like"/>
    <property type="match status" value="1"/>
</dbReference>
<dbReference type="RefSeq" id="WP_095508710.1">
    <property type="nucleotide sequence ID" value="NZ_MQWD01000001.1"/>
</dbReference>
<dbReference type="Pfam" id="PF08922">
    <property type="entry name" value="DUF1905"/>
    <property type="match status" value="1"/>
</dbReference>
<dbReference type="AlphaFoldDB" id="A0A271IV40"/>
<dbReference type="SUPFAM" id="SSF141694">
    <property type="entry name" value="AF2212/PG0164-like"/>
    <property type="match status" value="1"/>
</dbReference>
<evidence type="ECO:0008006" key="3">
    <source>
        <dbReference type="Google" id="ProtNLM"/>
    </source>
</evidence>
<dbReference type="Pfam" id="PF13376">
    <property type="entry name" value="OmdA"/>
    <property type="match status" value="1"/>
</dbReference>
<reference evidence="1 2" key="1">
    <citation type="submission" date="2016-11" db="EMBL/GenBank/DDBJ databases">
        <title>Study of marine rhodopsin-containing bacteria.</title>
        <authorList>
            <person name="Yoshizawa S."/>
            <person name="Kumagai Y."/>
            <person name="Kogure K."/>
        </authorList>
    </citation>
    <scope>NUCLEOTIDE SEQUENCE [LARGE SCALE GENOMIC DNA]</scope>
    <source>
        <strain evidence="1 2">SAORIC-28</strain>
    </source>
</reference>
<comment type="caution">
    <text evidence="1">The sequence shown here is derived from an EMBL/GenBank/DDBJ whole genome shotgun (WGS) entry which is preliminary data.</text>
</comment>
<keyword evidence="2" id="KW-1185">Reference proteome</keyword>
<protein>
    <recommendedName>
        <fullName evidence="3">DUF1905 domain-containing protein</fullName>
    </recommendedName>
</protein>
<dbReference type="InterPro" id="IPR037079">
    <property type="entry name" value="AF2212/PG0164-like_sf"/>
</dbReference>
<dbReference type="InterPro" id="IPR015018">
    <property type="entry name" value="DUF1905"/>
</dbReference>
<dbReference type="Proteomes" id="UP000216339">
    <property type="component" value="Unassembled WGS sequence"/>
</dbReference>
<sequence length="146" mass="15665">MSFTARLELHGKTATGIEVPADAVEALGSHKRPPVRVTLNGYSYRSTIAPRGGKYMLPVSAEHREAAGVEAGDEVEVSLALDTAPREVEVPSDLAAAMAEDPAARERFDALSYSKQRGHVLSVEGAKAADTRRRRIEKVLGALREG</sequence>
<gene>
    <name evidence="1" type="ORF">BSZ37_00760</name>
</gene>
<evidence type="ECO:0000313" key="2">
    <source>
        <dbReference type="Proteomes" id="UP000216339"/>
    </source>
</evidence>
<organism evidence="1 2">
    <name type="scientific">Rubrivirga marina</name>
    <dbReference type="NCBI Taxonomy" id="1196024"/>
    <lineage>
        <taxon>Bacteria</taxon>
        <taxon>Pseudomonadati</taxon>
        <taxon>Rhodothermota</taxon>
        <taxon>Rhodothermia</taxon>
        <taxon>Rhodothermales</taxon>
        <taxon>Rubricoccaceae</taxon>
        <taxon>Rubrivirga</taxon>
    </lineage>
</organism>
<dbReference type="EMBL" id="MQWD01000001">
    <property type="protein sequence ID" value="PAP75083.1"/>
    <property type="molecule type" value="Genomic_DNA"/>
</dbReference>
<proteinExistence type="predicted"/>
<accession>A0A271IV40</accession>
<dbReference type="OrthoDB" id="2604865at2"/>
<name>A0A271IV40_9BACT</name>
<evidence type="ECO:0000313" key="1">
    <source>
        <dbReference type="EMBL" id="PAP75083.1"/>
    </source>
</evidence>